<dbReference type="InterPro" id="IPR001128">
    <property type="entry name" value="Cyt_P450"/>
</dbReference>
<comment type="similarity">
    <text evidence="1 5">Belongs to the cytochrome P450 family.</text>
</comment>
<dbReference type="SUPFAM" id="SSF48264">
    <property type="entry name" value="Cytochrome P450"/>
    <property type="match status" value="1"/>
</dbReference>
<dbReference type="InterPro" id="IPR017972">
    <property type="entry name" value="Cyt_P450_CS"/>
</dbReference>
<protein>
    <submittedName>
        <fullName evidence="7">Cytochrome P450 71A1-like</fullName>
    </submittedName>
</protein>
<keyword evidence="2 4" id="KW-0479">Metal-binding</keyword>
<name>A0A6J1C7Y2_MOMCH</name>
<evidence type="ECO:0000256" key="5">
    <source>
        <dbReference type="RuleBase" id="RU000461"/>
    </source>
</evidence>
<evidence type="ECO:0000313" key="7">
    <source>
        <dbReference type="RefSeq" id="XP_022137679.1"/>
    </source>
</evidence>
<dbReference type="GO" id="GO:0020037">
    <property type="term" value="F:heme binding"/>
    <property type="evidence" value="ECO:0007669"/>
    <property type="project" value="InterPro"/>
</dbReference>
<keyword evidence="3 4" id="KW-0408">Iron</keyword>
<dbReference type="RefSeq" id="XP_022137679.1">
    <property type="nucleotide sequence ID" value="XM_022281987.1"/>
</dbReference>
<dbReference type="GO" id="GO:0004497">
    <property type="term" value="F:monooxygenase activity"/>
    <property type="evidence" value="ECO:0007669"/>
    <property type="project" value="UniProtKB-KW"/>
</dbReference>
<dbReference type="PRINTS" id="PR00463">
    <property type="entry name" value="EP450I"/>
</dbReference>
<organism evidence="6 7">
    <name type="scientific">Momordica charantia</name>
    <name type="common">Bitter gourd</name>
    <name type="synonym">Balsam pear</name>
    <dbReference type="NCBI Taxonomy" id="3673"/>
    <lineage>
        <taxon>Eukaryota</taxon>
        <taxon>Viridiplantae</taxon>
        <taxon>Streptophyta</taxon>
        <taxon>Embryophyta</taxon>
        <taxon>Tracheophyta</taxon>
        <taxon>Spermatophyta</taxon>
        <taxon>Magnoliopsida</taxon>
        <taxon>eudicotyledons</taxon>
        <taxon>Gunneridae</taxon>
        <taxon>Pentapetalae</taxon>
        <taxon>rosids</taxon>
        <taxon>fabids</taxon>
        <taxon>Cucurbitales</taxon>
        <taxon>Cucurbitaceae</taxon>
        <taxon>Momordiceae</taxon>
        <taxon>Momordica</taxon>
    </lineage>
</organism>
<evidence type="ECO:0000256" key="1">
    <source>
        <dbReference type="ARBA" id="ARBA00010617"/>
    </source>
</evidence>
<dbReference type="PANTHER" id="PTHR47955">
    <property type="entry name" value="CYTOCHROME P450 FAMILY 71 PROTEIN"/>
    <property type="match status" value="1"/>
</dbReference>
<dbReference type="GeneID" id="111009056"/>
<keyword evidence="4 5" id="KW-0349">Heme</keyword>
<dbReference type="AlphaFoldDB" id="A0A6J1C7Y2"/>
<proteinExistence type="inferred from homology"/>
<accession>A0A6J1C7Y2</accession>
<dbReference type="PRINTS" id="PR00385">
    <property type="entry name" value="P450"/>
</dbReference>
<sequence length="442" mass="51007">MFLKLGHIPTLVISSSKLAREIIKSHDITFSNRLQITAANILLYGCHDVGFAPYGEYWREARKFCVMELLSAKRVESFQHVRDEEVALLVKRVHKACIEDNDSSSSSVNLNRLLLSTSNNIVSRCVLGEKFEDENGKSRFGEVSRRVMVLMAGFCVADFFPGFRWIDVLRGFIGELKSTFQTLDAFFDEVIEKHREKMMRTDDHQSDVKDFVDIMLQLQRDEALDYCFSRDNIKAILLDMLVGGTETTAIGLEWTMAELTRNPQAMKKVQEEIRRIVGKKTKIEMEDTKKMEYMNCVIKESLRLHPLAPLLVPRETSGIVTLEESYQIPSKTSIWINAWAIQRDPETWESPNEFIPERFMEKNSVDFKGQDFEFIPFGSGRRKCPAISFGLASFEYVLANLLYWFDWKLPEEMAGELDISEEHGLTVRKKIPLHLNPIPYTM</sequence>
<reference evidence="7" key="1">
    <citation type="submission" date="2025-08" db="UniProtKB">
        <authorList>
            <consortium name="RefSeq"/>
        </authorList>
    </citation>
    <scope>IDENTIFICATION</scope>
    <source>
        <strain evidence="7">OHB3-1</strain>
    </source>
</reference>
<dbReference type="GO" id="GO:0005506">
    <property type="term" value="F:iron ion binding"/>
    <property type="evidence" value="ECO:0007669"/>
    <property type="project" value="InterPro"/>
</dbReference>
<dbReference type="GO" id="GO:0016705">
    <property type="term" value="F:oxidoreductase activity, acting on paired donors, with incorporation or reduction of molecular oxygen"/>
    <property type="evidence" value="ECO:0007669"/>
    <property type="project" value="InterPro"/>
</dbReference>
<dbReference type="Pfam" id="PF00067">
    <property type="entry name" value="p450"/>
    <property type="match status" value="1"/>
</dbReference>
<dbReference type="OrthoDB" id="1470350at2759"/>
<dbReference type="InterPro" id="IPR036396">
    <property type="entry name" value="Cyt_P450_sf"/>
</dbReference>
<gene>
    <name evidence="7" type="primary">LOC111009056</name>
</gene>
<dbReference type="KEGG" id="mcha:111009056"/>
<keyword evidence="5" id="KW-0560">Oxidoreductase</keyword>
<comment type="cofactor">
    <cofactor evidence="4">
        <name>heme</name>
        <dbReference type="ChEBI" id="CHEBI:30413"/>
    </cofactor>
</comment>
<evidence type="ECO:0000256" key="4">
    <source>
        <dbReference type="PIRSR" id="PIRSR602401-1"/>
    </source>
</evidence>
<keyword evidence="5" id="KW-0503">Monooxygenase</keyword>
<dbReference type="Proteomes" id="UP000504603">
    <property type="component" value="Unplaced"/>
</dbReference>
<keyword evidence="6" id="KW-1185">Reference proteome</keyword>
<dbReference type="PANTHER" id="PTHR47955:SF15">
    <property type="entry name" value="CYTOCHROME P450 71A2-LIKE"/>
    <property type="match status" value="1"/>
</dbReference>
<dbReference type="CDD" id="cd11072">
    <property type="entry name" value="CYP71-like"/>
    <property type="match status" value="1"/>
</dbReference>
<evidence type="ECO:0000256" key="3">
    <source>
        <dbReference type="ARBA" id="ARBA00023004"/>
    </source>
</evidence>
<evidence type="ECO:0000313" key="6">
    <source>
        <dbReference type="Proteomes" id="UP000504603"/>
    </source>
</evidence>
<dbReference type="Gene3D" id="1.10.630.10">
    <property type="entry name" value="Cytochrome P450"/>
    <property type="match status" value="1"/>
</dbReference>
<evidence type="ECO:0000256" key="2">
    <source>
        <dbReference type="ARBA" id="ARBA00022723"/>
    </source>
</evidence>
<dbReference type="PROSITE" id="PS00086">
    <property type="entry name" value="CYTOCHROME_P450"/>
    <property type="match status" value="1"/>
</dbReference>
<dbReference type="InterPro" id="IPR002401">
    <property type="entry name" value="Cyt_P450_E_grp-I"/>
</dbReference>
<feature type="binding site" description="axial binding residue" evidence="4">
    <location>
        <position position="384"/>
    </location>
    <ligand>
        <name>heme</name>
        <dbReference type="ChEBI" id="CHEBI:30413"/>
    </ligand>
    <ligandPart>
        <name>Fe</name>
        <dbReference type="ChEBI" id="CHEBI:18248"/>
    </ligandPart>
</feature>
<dbReference type="FunFam" id="1.10.630.10:FF:000011">
    <property type="entry name" value="Cytochrome P450 83B1"/>
    <property type="match status" value="1"/>
</dbReference>